<name>A0A9D4ME31_DREPO</name>
<accession>A0A9D4ME31</accession>
<dbReference type="AlphaFoldDB" id="A0A9D4ME31"/>
<evidence type="ECO:0000313" key="1">
    <source>
        <dbReference type="EMBL" id="KAH3873747.1"/>
    </source>
</evidence>
<dbReference type="EMBL" id="JAIWYP010000002">
    <property type="protein sequence ID" value="KAH3873747.1"/>
    <property type="molecule type" value="Genomic_DNA"/>
</dbReference>
<protein>
    <submittedName>
        <fullName evidence="1">Uncharacterized protein</fullName>
    </submittedName>
</protein>
<dbReference type="Proteomes" id="UP000828390">
    <property type="component" value="Unassembled WGS sequence"/>
</dbReference>
<organism evidence="1 2">
    <name type="scientific">Dreissena polymorpha</name>
    <name type="common">Zebra mussel</name>
    <name type="synonym">Mytilus polymorpha</name>
    <dbReference type="NCBI Taxonomy" id="45954"/>
    <lineage>
        <taxon>Eukaryota</taxon>
        <taxon>Metazoa</taxon>
        <taxon>Spiralia</taxon>
        <taxon>Lophotrochozoa</taxon>
        <taxon>Mollusca</taxon>
        <taxon>Bivalvia</taxon>
        <taxon>Autobranchia</taxon>
        <taxon>Heteroconchia</taxon>
        <taxon>Euheterodonta</taxon>
        <taxon>Imparidentia</taxon>
        <taxon>Neoheterodontei</taxon>
        <taxon>Myida</taxon>
        <taxon>Dreissenoidea</taxon>
        <taxon>Dreissenidae</taxon>
        <taxon>Dreissena</taxon>
    </lineage>
</organism>
<keyword evidence="2" id="KW-1185">Reference proteome</keyword>
<comment type="caution">
    <text evidence="1">The sequence shown here is derived from an EMBL/GenBank/DDBJ whole genome shotgun (WGS) entry which is preliminary data.</text>
</comment>
<proteinExistence type="predicted"/>
<reference evidence="1" key="2">
    <citation type="submission" date="2020-11" db="EMBL/GenBank/DDBJ databases">
        <authorList>
            <person name="McCartney M.A."/>
            <person name="Auch B."/>
            <person name="Kono T."/>
            <person name="Mallez S."/>
            <person name="Becker A."/>
            <person name="Gohl D.M."/>
            <person name="Silverstein K.A.T."/>
            <person name="Koren S."/>
            <person name="Bechman K.B."/>
            <person name="Herman A."/>
            <person name="Abrahante J.E."/>
            <person name="Garbe J."/>
        </authorList>
    </citation>
    <scope>NUCLEOTIDE SEQUENCE</scope>
    <source>
        <strain evidence="1">Duluth1</strain>
        <tissue evidence="1">Whole animal</tissue>
    </source>
</reference>
<sequence length="104" mass="11571">MLEGCTRSRTTVDTRAPITRKLLAVIVSQLAKVCYNDFKHALFNAMFMLAYFGLFRVSELVSTATSSCQLQYADISITGDTRYSGYTQDPTGARVRIVSRPVAH</sequence>
<evidence type="ECO:0000313" key="2">
    <source>
        <dbReference type="Proteomes" id="UP000828390"/>
    </source>
</evidence>
<reference evidence="1" key="1">
    <citation type="journal article" date="2019" name="bioRxiv">
        <title>The Genome of the Zebra Mussel, Dreissena polymorpha: A Resource for Invasive Species Research.</title>
        <authorList>
            <person name="McCartney M.A."/>
            <person name="Auch B."/>
            <person name="Kono T."/>
            <person name="Mallez S."/>
            <person name="Zhang Y."/>
            <person name="Obille A."/>
            <person name="Becker A."/>
            <person name="Abrahante J.E."/>
            <person name="Garbe J."/>
            <person name="Badalamenti J.P."/>
            <person name="Herman A."/>
            <person name="Mangelson H."/>
            <person name="Liachko I."/>
            <person name="Sullivan S."/>
            <person name="Sone E.D."/>
            <person name="Koren S."/>
            <person name="Silverstein K.A.T."/>
            <person name="Beckman K.B."/>
            <person name="Gohl D.M."/>
        </authorList>
    </citation>
    <scope>NUCLEOTIDE SEQUENCE</scope>
    <source>
        <strain evidence="1">Duluth1</strain>
        <tissue evidence="1">Whole animal</tissue>
    </source>
</reference>
<gene>
    <name evidence="1" type="ORF">DPMN_036984</name>
</gene>